<evidence type="ECO:0000313" key="1">
    <source>
        <dbReference type="EMBL" id="KAF4036725.1"/>
    </source>
</evidence>
<dbReference type="EMBL" id="JAACNO010003074">
    <property type="protein sequence ID" value="KAF4128689.1"/>
    <property type="molecule type" value="Genomic_DNA"/>
</dbReference>
<dbReference type="Proteomes" id="UP000602510">
    <property type="component" value="Unassembled WGS sequence"/>
</dbReference>
<organism evidence="1 3">
    <name type="scientific">Phytophthora infestans</name>
    <name type="common">Potato late blight agent</name>
    <name type="synonym">Botrytis infestans</name>
    <dbReference type="NCBI Taxonomy" id="4787"/>
    <lineage>
        <taxon>Eukaryota</taxon>
        <taxon>Sar</taxon>
        <taxon>Stramenopiles</taxon>
        <taxon>Oomycota</taxon>
        <taxon>Peronosporomycetes</taxon>
        <taxon>Peronosporales</taxon>
        <taxon>Peronosporaceae</taxon>
        <taxon>Phytophthora</taxon>
    </lineage>
</organism>
<dbReference type="Proteomes" id="UP000704712">
    <property type="component" value="Unassembled WGS sequence"/>
</dbReference>
<comment type="caution">
    <text evidence="1">The sequence shown here is derived from an EMBL/GenBank/DDBJ whole genome shotgun (WGS) entry which is preliminary data.</text>
</comment>
<dbReference type="EMBL" id="WSZM01000264">
    <property type="protein sequence ID" value="KAF4036725.1"/>
    <property type="molecule type" value="Genomic_DNA"/>
</dbReference>
<evidence type="ECO:0000313" key="2">
    <source>
        <dbReference type="EMBL" id="KAF4128689.1"/>
    </source>
</evidence>
<protein>
    <submittedName>
        <fullName evidence="1">Uncharacterized protein</fullName>
    </submittedName>
</protein>
<dbReference type="AlphaFoldDB" id="A0A833WIM0"/>
<name>A0A833WIM0_PHYIN</name>
<keyword evidence="3" id="KW-1185">Reference proteome</keyword>
<evidence type="ECO:0000313" key="3">
    <source>
        <dbReference type="Proteomes" id="UP000602510"/>
    </source>
</evidence>
<accession>A0A833WIM0</accession>
<proteinExistence type="predicted"/>
<sequence>MPSQRVPKSIAEKKEVLDWIDRYADGVPSRAFNHFAVKRGWKISAAQIHYWYKIREVIRQASSDQ</sequence>
<reference evidence="1" key="1">
    <citation type="submission" date="2020-04" db="EMBL/GenBank/DDBJ databases">
        <title>Hybrid Assembly of Korean Phytophthora infestans isolates.</title>
        <authorList>
            <person name="Prokchorchik M."/>
            <person name="Lee Y."/>
            <person name="Seo J."/>
            <person name="Cho J.-H."/>
            <person name="Park Y.-E."/>
            <person name="Jang D.-C."/>
            <person name="Im J.-S."/>
            <person name="Choi J.-G."/>
            <person name="Park H.-J."/>
            <person name="Lee G.-B."/>
            <person name="Lee Y.-G."/>
            <person name="Hong S.-Y."/>
            <person name="Cho K."/>
            <person name="Sohn K.H."/>
        </authorList>
    </citation>
    <scope>NUCLEOTIDE SEQUENCE</scope>
    <source>
        <strain evidence="1">KR_1_A1</strain>
        <strain evidence="2">KR_2_A2</strain>
    </source>
</reference>
<gene>
    <name evidence="1" type="ORF">GN244_ATG11438</name>
    <name evidence="2" type="ORF">GN958_ATG22111</name>
</gene>